<dbReference type="RefSeq" id="WP_345645132.1">
    <property type="nucleotide sequence ID" value="NZ_BAABKB010000004.1"/>
</dbReference>
<gene>
    <name evidence="6" type="ORF">GCM10023335_21240</name>
</gene>
<evidence type="ECO:0000313" key="7">
    <source>
        <dbReference type="Proteomes" id="UP001501759"/>
    </source>
</evidence>
<dbReference type="SUPFAM" id="SSF51182">
    <property type="entry name" value="RmlC-like cupins"/>
    <property type="match status" value="1"/>
</dbReference>
<dbReference type="Pfam" id="PF05995">
    <property type="entry name" value="CDO_I"/>
    <property type="match status" value="1"/>
</dbReference>
<keyword evidence="3 6" id="KW-0223">Dioxygenase</keyword>
<dbReference type="EMBL" id="BAABKB010000004">
    <property type="protein sequence ID" value="GAA5004795.1"/>
    <property type="molecule type" value="Genomic_DNA"/>
</dbReference>
<dbReference type="PANTHER" id="PTHR12918">
    <property type="entry name" value="CYSTEINE DIOXYGENASE"/>
    <property type="match status" value="1"/>
</dbReference>
<dbReference type="Gene3D" id="2.60.120.10">
    <property type="entry name" value="Jelly Rolls"/>
    <property type="match status" value="1"/>
</dbReference>
<organism evidence="6 7">
    <name type="scientific">Streptomyces siamensis</name>
    <dbReference type="NCBI Taxonomy" id="1274986"/>
    <lineage>
        <taxon>Bacteria</taxon>
        <taxon>Bacillati</taxon>
        <taxon>Actinomycetota</taxon>
        <taxon>Actinomycetes</taxon>
        <taxon>Kitasatosporales</taxon>
        <taxon>Streptomycetaceae</taxon>
        <taxon>Streptomyces</taxon>
    </lineage>
</organism>
<keyword evidence="7" id="KW-1185">Reference proteome</keyword>
<evidence type="ECO:0000313" key="6">
    <source>
        <dbReference type="EMBL" id="GAA5004795.1"/>
    </source>
</evidence>
<evidence type="ECO:0000256" key="3">
    <source>
        <dbReference type="ARBA" id="ARBA00022964"/>
    </source>
</evidence>
<sequence length="175" mass="19182">MTTSPARQARTTATPPSAELLAGIRAVVRTHADWDRTAGLVADRLRRHLPGADVLTAGQRRGAPDRPVGHVLHVEPDGTFSVVALVWRPGQTTRIHDHITWCVVGVLQGVEHEELYDERLDLIGVRDNHVGEVSGFAPPGDIHRIRNTHAATAVSLHVYGTDITRIGSSARRYYD</sequence>
<dbReference type="CDD" id="cd10548">
    <property type="entry name" value="cupin_CDO"/>
    <property type="match status" value="1"/>
</dbReference>
<keyword evidence="2" id="KW-0479">Metal-binding</keyword>
<evidence type="ECO:0000256" key="5">
    <source>
        <dbReference type="ARBA" id="ARBA00023004"/>
    </source>
</evidence>
<proteinExistence type="inferred from homology"/>
<evidence type="ECO:0000256" key="4">
    <source>
        <dbReference type="ARBA" id="ARBA00023002"/>
    </source>
</evidence>
<evidence type="ECO:0000256" key="2">
    <source>
        <dbReference type="ARBA" id="ARBA00022723"/>
    </source>
</evidence>
<dbReference type="Proteomes" id="UP001501759">
    <property type="component" value="Unassembled WGS sequence"/>
</dbReference>
<comment type="similarity">
    <text evidence="1">Belongs to the cysteine dioxygenase family.</text>
</comment>
<dbReference type="InterPro" id="IPR014710">
    <property type="entry name" value="RmlC-like_jellyroll"/>
</dbReference>
<dbReference type="GO" id="GO:0051213">
    <property type="term" value="F:dioxygenase activity"/>
    <property type="evidence" value="ECO:0007669"/>
    <property type="project" value="UniProtKB-KW"/>
</dbReference>
<reference evidence="7" key="1">
    <citation type="journal article" date="2019" name="Int. J. Syst. Evol. Microbiol.">
        <title>The Global Catalogue of Microorganisms (GCM) 10K type strain sequencing project: providing services to taxonomists for standard genome sequencing and annotation.</title>
        <authorList>
            <consortium name="The Broad Institute Genomics Platform"/>
            <consortium name="The Broad Institute Genome Sequencing Center for Infectious Disease"/>
            <person name="Wu L."/>
            <person name="Ma J."/>
        </authorList>
    </citation>
    <scope>NUCLEOTIDE SEQUENCE [LARGE SCALE GENOMIC DNA]</scope>
    <source>
        <strain evidence="7">JCM 18409</strain>
    </source>
</reference>
<keyword evidence="4" id="KW-0560">Oxidoreductase</keyword>
<evidence type="ECO:0000256" key="1">
    <source>
        <dbReference type="ARBA" id="ARBA00006622"/>
    </source>
</evidence>
<name>A0ABP9IP35_9ACTN</name>
<dbReference type="PANTHER" id="PTHR12918:SF1">
    <property type="entry name" value="CYSTEINE DIOXYGENASE TYPE 1"/>
    <property type="match status" value="1"/>
</dbReference>
<dbReference type="InterPro" id="IPR010300">
    <property type="entry name" value="CDO_1"/>
</dbReference>
<accession>A0ABP9IP35</accession>
<comment type="caution">
    <text evidence="6">The sequence shown here is derived from an EMBL/GenBank/DDBJ whole genome shotgun (WGS) entry which is preliminary data.</text>
</comment>
<dbReference type="InterPro" id="IPR011051">
    <property type="entry name" value="RmlC_Cupin_sf"/>
</dbReference>
<keyword evidence="5" id="KW-0408">Iron</keyword>
<protein>
    <submittedName>
        <fullName evidence="6">Cysteine dioxygenase family protein</fullName>
    </submittedName>
</protein>